<evidence type="ECO:0000256" key="2">
    <source>
        <dbReference type="SAM" id="Phobius"/>
    </source>
</evidence>
<keyword evidence="2" id="KW-1133">Transmembrane helix</keyword>
<feature type="compositionally biased region" description="Polar residues" evidence="1">
    <location>
        <begin position="69"/>
        <end position="86"/>
    </location>
</feature>
<proteinExistence type="predicted"/>
<protein>
    <submittedName>
        <fullName evidence="3">Uncharacterized protein</fullName>
    </submittedName>
</protein>
<organism evidence="3 4">
    <name type="scientific">Chiloscyllium punctatum</name>
    <name type="common">Brownbanded bambooshark</name>
    <name type="synonym">Hemiscyllium punctatum</name>
    <dbReference type="NCBI Taxonomy" id="137246"/>
    <lineage>
        <taxon>Eukaryota</taxon>
        <taxon>Metazoa</taxon>
        <taxon>Chordata</taxon>
        <taxon>Craniata</taxon>
        <taxon>Vertebrata</taxon>
        <taxon>Chondrichthyes</taxon>
        <taxon>Elasmobranchii</taxon>
        <taxon>Galeomorphii</taxon>
        <taxon>Galeoidea</taxon>
        <taxon>Orectolobiformes</taxon>
        <taxon>Hemiscylliidae</taxon>
        <taxon>Chiloscyllium</taxon>
    </lineage>
</organism>
<dbReference type="AlphaFoldDB" id="A0A401TP11"/>
<feature type="region of interest" description="Disordered" evidence="1">
    <location>
        <begin position="42"/>
        <end position="106"/>
    </location>
</feature>
<keyword evidence="2" id="KW-0472">Membrane</keyword>
<gene>
    <name evidence="3" type="ORF">chiPu_0028660</name>
</gene>
<feature type="transmembrane region" description="Helical" evidence="2">
    <location>
        <begin position="12"/>
        <end position="35"/>
    </location>
</feature>
<keyword evidence="4" id="KW-1185">Reference proteome</keyword>
<evidence type="ECO:0000313" key="4">
    <source>
        <dbReference type="Proteomes" id="UP000287033"/>
    </source>
</evidence>
<reference evidence="3 4" key="1">
    <citation type="journal article" date="2018" name="Nat. Ecol. Evol.">
        <title>Shark genomes provide insights into elasmobranch evolution and the origin of vertebrates.</title>
        <authorList>
            <person name="Hara Y"/>
            <person name="Yamaguchi K"/>
            <person name="Onimaru K"/>
            <person name="Kadota M"/>
            <person name="Koyanagi M"/>
            <person name="Keeley SD"/>
            <person name="Tatsumi K"/>
            <person name="Tanaka K"/>
            <person name="Motone F"/>
            <person name="Kageyama Y"/>
            <person name="Nozu R"/>
            <person name="Adachi N"/>
            <person name="Nishimura O"/>
            <person name="Nakagawa R"/>
            <person name="Tanegashima C"/>
            <person name="Kiyatake I"/>
            <person name="Matsumoto R"/>
            <person name="Murakumo K"/>
            <person name="Nishida K"/>
            <person name="Terakita A"/>
            <person name="Kuratani S"/>
            <person name="Sato K"/>
            <person name="Hyodo S Kuraku.S."/>
        </authorList>
    </citation>
    <scope>NUCLEOTIDE SEQUENCE [LARGE SCALE GENOMIC DNA]</scope>
</reference>
<comment type="caution">
    <text evidence="3">The sequence shown here is derived from an EMBL/GenBank/DDBJ whole genome shotgun (WGS) entry which is preliminary data.</text>
</comment>
<dbReference type="EMBL" id="BEZZ01136617">
    <property type="protein sequence ID" value="GCC44375.1"/>
    <property type="molecule type" value="Genomic_DNA"/>
</dbReference>
<accession>A0A401TP11</accession>
<name>A0A401TP11_CHIPU</name>
<sequence>MRPDYCDHVFYTFCLVTVALSYVTFVGSLLLELCLRFGSRRRQQTPSGEGQVEVPRAPPAAPPMGVQLLPSQTAVEPQTTMSSISQKHGHRKRRHRPKPETRRKPV</sequence>
<evidence type="ECO:0000313" key="3">
    <source>
        <dbReference type="EMBL" id="GCC44375.1"/>
    </source>
</evidence>
<keyword evidence="2" id="KW-0812">Transmembrane</keyword>
<feature type="compositionally biased region" description="Basic residues" evidence="1">
    <location>
        <begin position="87"/>
        <end position="97"/>
    </location>
</feature>
<evidence type="ECO:0000256" key="1">
    <source>
        <dbReference type="SAM" id="MobiDB-lite"/>
    </source>
</evidence>
<dbReference type="Proteomes" id="UP000287033">
    <property type="component" value="Unassembled WGS sequence"/>
</dbReference>